<dbReference type="eggNOG" id="COG2205">
    <property type="taxonomic scope" value="Bacteria"/>
</dbReference>
<dbReference type="SUPFAM" id="SSF52172">
    <property type="entry name" value="CheY-like"/>
    <property type="match status" value="1"/>
</dbReference>
<dbReference type="PANTHER" id="PTHR45339">
    <property type="entry name" value="HYBRID SIGNAL TRANSDUCTION HISTIDINE KINASE J"/>
    <property type="match status" value="1"/>
</dbReference>
<proteinExistence type="predicted"/>
<dbReference type="InterPro" id="IPR003594">
    <property type="entry name" value="HATPase_dom"/>
</dbReference>
<keyword evidence="7" id="KW-0067">ATP-binding</keyword>
<evidence type="ECO:0000256" key="9">
    <source>
        <dbReference type="ARBA" id="ARBA00064003"/>
    </source>
</evidence>
<dbReference type="Gene3D" id="1.10.287.130">
    <property type="match status" value="1"/>
</dbReference>
<dbReference type="InterPro" id="IPR036641">
    <property type="entry name" value="HPT_dom_sf"/>
</dbReference>
<evidence type="ECO:0000256" key="2">
    <source>
        <dbReference type="ARBA" id="ARBA00012438"/>
    </source>
</evidence>
<evidence type="ECO:0000256" key="7">
    <source>
        <dbReference type="ARBA" id="ARBA00022840"/>
    </source>
</evidence>
<feature type="domain" description="Response regulatory" evidence="14">
    <location>
        <begin position="1062"/>
        <end position="1184"/>
    </location>
</feature>
<evidence type="ECO:0000259" key="14">
    <source>
        <dbReference type="PROSITE" id="PS50110"/>
    </source>
</evidence>
<dbReference type="KEGG" id="tpi:TREPR_1256"/>
<keyword evidence="3 11" id="KW-0597">Phosphoprotein</keyword>
<dbReference type="PRINTS" id="PR00344">
    <property type="entry name" value="BCTRLSENSOR"/>
</dbReference>
<name>F5YRH3_TREPZ</name>
<dbReference type="InterPro" id="IPR013783">
    <property type="entry name" value="Ig-like_fold"/>
</dbReference>
<dbReference type="SUPFAM" id="SSF63829">
    <property type="entry name" value="Calcium-dependent phosphotriesterase"/>
    <property type="match status" value="2"/>
</dbReference>
<dbReference type="GO" id="GO:0000155">
    <property type="term" value="F:phosphorelay sensor kinase activity"/>
    <property type="evidence" value="ECO:0007669"/>
    <property type="project" value="InterPro"/>
</dbReference>
<protein>
    <recommendedName>
        <fullName evidence="10">Sensory/regulatory protein RpfC</fullName>
        <ecNumber evidence="2">2.7.13.3</ecNumber>
    </recommendedName>
</protein>
<dbReference type="EMBL" id="CP001843">
    <property type="protein sequence ID" value="AEF85959.1"/>
    <property type="molecule type" value="Genomic_DNA"/>
</dbReference>
<keyword evidence="6 15" id="KW-0418">Kinase</keyword>
<dbReference type="CDD" id="cd16922">
    <property type="entry name" value="HATPase_EvgS-ArcB-TorS-like"/>
    <property type="match status" value="1"/>
</dbReference>
<dbReference type="Pfam" id="PF00512">
    <property type="entry name" value="HisKA"/>
    <property type="match status" value="1"/>
</dbReference>
<dbReference type="InterPro" id="IPR005467">
    <property type="entry name" value="His_kinase_dom"/>
</dbReference>
<dbReference type="Gene3D" id="3.30.565.10">
    <property type="entry name" value="Histidine kinase-like ATPase, C-terminal domain"/>
    <property type="match status" value="1"/>
</dbReference>
<dbReference type="PANTHER" id="PTHR45339:SF3">
    <property type="entry name" value="HISTIDINE KINASE"/>
    <property type="match status" value="1"/>
</dbReference>
<accession>F5YRH3</accession>
<dbReference type="GO" id="GO:0005886">
    <property type="term" value="C:plasma membrane"/>
    <property type="evidence" value="ECO:0007669"/>
    <property type="project" value="UniProtKB-SubCell"/>
</dbReference>
<dbReference type="FunFam" id="3.30.565.10:FF:000010">
    <property type="entry name" value="Sensor histidine kinase RcsC"/>
    <property type="match status" value="1"/>
</dbReference>
<dbReference type="Gene3D" id="2.60.40.10">
    <property type="entry name" value="Immunoglobulins"/>
    <property type="match status" value="1"/>
</dbReference>
<evidence type="ECO:0000256" key="3">
    <source>
        <dbReference type="ARBA" id="ARBA00022553"/>
    </source>
</evidence>
<keyword evidence="16" id="KW-1185">Reference proteome</keyword>
<dbReference type="SUPFAM" id="SSF47384">
    <property type="entry name" value="Homodimeric domain of signal transducing histidine kinase"/>
    <property type="match status" value="1"/>
</dbReference>
<evidence type="ECO:0000256" key="8">
    <source>
        <dbReference type="ARBA" id="ARBA00023012"/>
    </source>
</evidence>
<dbReference type="RefSeq" id="WP_015708821.1">
    <property type="nucleotide sequence ID" value="NC_015578.1"/>
</dbReference>
<dbReference type="InterPro" id="IPR036890">
    <property type="entry name" value="HATPase_C_sf"/>
</dbReference>
<evidence type="ECO:0000256" key="10">
    <source>
        <dbReference type="ARBA" id="ARBA00068150"/>
    </source>
</evidence>
<dbReference type="Pfam" id="PF02518">
    <property type="entry name" value="HATPase_c"/>
    <property type="match status" value="1"/>
</dbReference>
<dbReference type="FunFam" id="1.10.287.130:FF:000002">
    <property type="entry name" value="Two-component osmosensing histidine kinase"/>
    <property type="match status" value="1"/>
</dbReference>
<evidence type="ECO:0000313" key="16">
    <source>
        <dbReference type="Proteomes" id="UP000009223"/>
    </source>
</evidence>
<evidence type="ECO:0000256" key="6">
    <source>
        <dbReference type="ARBA" id="ARBA00022777"/>
    </source>
</evidence>
<dbReference type="Gene3D" id="2.130.10.10">
    <property type="entry name" value="YVTN repeat-like/Quinoprotein amine dehydrogenase"/>
    <property type="match status" value="2"/>
</dbReference>
<dbReference type="HOGENOM" id="CLU_253819_0_0_12"/>
<evidence type="ECO:0000256" key="5">
    <source>
        <dbReference type="ARBA" id="ARBA00022741"/>
    </source>
</evidence>
<dbReference type="InterPro" id="IPR011110">
    <property type="entry name" value="Reg_prop"/>
</dbReference>
<dbReference type="Proteomes" id="UP000009223">
    <property type="component" value="Chromosome"/>
</dbReference>
<dbReference type="SUPFAM" id="SSF47226">
    <property type="entry name" value="Histidine-containing phosphotransfer domain, HPT domain"/>
    <property type="match status" value="1"/>
</dbReference>
<dbReference type="PROSITE" id="PS50110">
    <property type="entry name" value="RESPONSE_REGULATORY"/>
    <property type="match status" value="1"/>
</dbReference>
<dbReference type="SUPFAM" id="SSF55874">
    <property type="entry name" value="ATPase domain of HSP90 chaperone/DNA topoisomerase II/histidine kinase"/>
    <property type="match status" value="1"/>
</dbReference>
<comment type="subunit">
    <text evidence="9">At low DSF concentrations, interacts with RpfF.</text>
</comment>
<organism evidence="15 16">
    <name type="scientific">Treponema primitia (strain ATCC BAA-887 / DSM 12427 / ZAS-2)</name>
    <dbReference type="NCBI Taxonomy" id="545694"/>
    <lineage>
        <taxon>Bacteria</taxon>
        <taxon>Pseudomonadati</taxon>
        <taxon>Spirochaetota</taxon>
        <taxon>Spirochaetia</taxon>
        <taxon>Spirochaetales</taxon>
        <taxon>Treponemataceae</taxon>
        <taxon>Treponema</taxon>
    </lineage>
</organism>
<dbReference type="Gene3D" id="1.20.120.160">
    <property type="entry name" value="HPT domain"/>
    <property type="match status" value="1"/>
</dbReference>
<feature type="domain" description="Histidine kinase" evidence="13">
    <location>
        <begin position="817"/>
        <end position="1037"/>
    </location>
</feature>
<sequence length="1411" mass="154729">MKRLTVFCNGTFFLALWAFAALVPGFPCFAAEETGGSDREARLFLSNRVQKVYRSTNGFPSDEANAVLQTSDGYMWFGSYQGLIRYDGSAFKTFNAMSQDNFPSSSVRSLLEGPDGTLWIGTNESGVVAYNGESFEVFDRSRGLPSGMIRSIAADQSGTVYFGSAGGIFSINKDREVRIIPLDLNQSAVVVALSLDKNGNIYSVLNSGKLVIYTTAQKTILFDPGIPIKAALALDSEHIILGTQGSSVLFASFDGESVSYTEKQISCSMANSIYKDQEDRIWITADTGLGFFDAALDFHPLEGLGAAGFFTGITEDYEKNYWLTSSNGGGVILLAESPFTREDLLLGLPDMTYNSVLRAENRWYLASDTGLIISDTEGVLIENELTRALQNIRVRSIYQDRRGDILISTYAKYGIIHYNPGTGVWSNYLAAERIRLVLELPGGIYAVGTANGLLFLKQGSLISPREIFGGQATFTMPDVMVLSLYYDEKGDTPVLYAGTDGNGIYAFSSRGVESINAENGLSGDVILRMAGDDEGGIWISTGNGLCYIKGKTVKVLDVFPAYSIFDILPYKGKLWLTTANTLYEADAALLRENSPLFLKRELGIQNGLSGSLNANTWNHIDDQGGYLYFCCINGFSALSLEQEIWQHLPKAAITSVEVDNRVYYDFSKTLVVPKTTSRITFNIALLSYGLHERTNLSYQLAGQDKQEYTADSAASKVSYTNLAGGSYTFTVRSSGSKNAGVSDNAVSLQIEKKLAYIEYWPVRILLALIFSSVLAGIVLLIVRISHTAERIAMVKELEEAKENAERANKYKSEFLANMSHEIRTPMNAIVGISELVLREEITPRVTEYITDIKQAGHNLLLIINDILDFSKIESGKLDIIEVNYYLSSVINDVVSIIRTRLNEKPISFAVDIDPKLPDSLTGDETRVRQVLMNILSNAVKYTLEGSIVLAITGMPREDRLVLTIRVTDTGIGIKQEDMGKLFGQFQQLDTHRNRSIEGTGLGLAISRNLCRLMGGDITVSSIYGEGSVFTATLSQMVRDNEPMEMVKSAEPKTGRFTAPGARLLIVDDIVTNLNVAKGLLSLYQTDVTTAASGREAIELIKKNRYDIVFMDHMMPEMDGIETTEIIRSLDSPSGESYFQTLPIIALTANAVTGMKEMFLAKGFNDYLSKPIEISKLDRMMAEWISPEKKVKPDPETAAPGVIPVENMDIKITGVDTARGLAMTGGTEAGYRNVLNAFYQDILNRLPLFAAPPDAETLSLFTTNVHALKSAAATIGAESASKAAAELEAAGKAGDLALVTKKLPGFYRDLQNLADGIGRVLKDDTLQNRDDPVGTAAEYLPLFAKLREALKEEQPGLIRDILAELENKPIDSGTKEIINNISNSVLMTEFNDALSAIDELIKKHERRNQYGK</sequence>
<dbReference type="SMART" id="SM00388">
    <property type="entry name" value="HisKA"/>
    <property type="match status" value="1"/>
</dbReference>
<feature type="chain" id="PRO_5003332058" description="Sensory/regulatory protein RpfC" evidence="12">
    <location>
        <begin position="31"/>
        <end position="1411"/>
    </location>
</feature>
<dbReference type="SMART" id="SM00448">
    <property type="entry name" value="REC"/>
    <property type="match status" value="1"/>
</dbReference>
<dbReference type="InterPro" id="IPR003661">
    <property type="entry name" value="HisK_dim/P_dom"/>
</dbReference>
<dbReference type="Pfam" id="PF07494">
    <property type="entry name" value="Reg_prop"/>
    <property type="match status" value="2"/>
</dbReference>
<dbReference type="EC" id="2.7.13.3" evidence="2"/>
<dbReference type="CDD" id="cd17546">
    <property type="entry name" value="REC_hyHK_CKI1_RcsC-like"/>
    <property type="match status" value="1"/>
</dbReference>
<evidence type="ECO:0000256" key="4">
    <source>
        <dbReference type="ARBA" id="ARBA00022679"/>
    </source>
</evidence>
<comment type="catalytic activity">
    <reaction evidence="1">
        <text>ATP + protein L-histidine = ADP + protein N-phospho-L-histidine.</text>
        <dbReference type="EC" id="2.7.13.3"/>
    </reaction>
</comment>
<dbReference type="SMART" id="SM00387">
    <property type="entry name" value="HATPase_c"/>
    <property type="match status" value="1"/>
</dbReference>
<evidence type="ECO:0000256" key="11">
    <source>
        <dbReference type="PROSITE-ProRule" id="PRU00169"/>
    </source>
</evidence>
<dbReference type="InterPro" id="IPR036097">
    <property type="entry name" value="HisK_dim/P_sf"/>
</dbReference>
<dbReference type="Pfam" id="PF00072">
    <property type="entry name" value="Response_reg"/>
    <property type="match status" value="1"/>
</dbReference>
<dbReference type="InterPro" id="IPR001789">
    <property type="entry name" value="Sig_transdc_resp-reg_receiver"/>
</dbReference>
<dbReference type="CDD" id="cd00082">
    <property type="entry name" value="HisKA"/>
    <property type="match status" value="1"/>
</dbReference>
<feature type="modified residue" description="4-aspartylphosphate" evidence="11">
    <location>
        <position position="1111"/>
    </location>
</feature>
<keyword evidence="12" id="KW-0732">Signal</keyword>
<evidence type="ECO:0000256" key="1">
    <source>
        <dbReference type="ARBA" id="ARBA00000085"/>
    </source>
</evidence>
<keyword evidence="4" id="KW-0808">Transferase</keyword>
<keyword evidence="8" id="KW-0902">Two-component regulatory system</keyword>
<dbReference type="InterPro" id="IPR011006">
    <property type="entry name" value="CheY-like_superfamily"/>
</dbReference>
<dbReference type="InterPro" id="IPR015943">
    <property type="entry name" value="WD40/YVTN_repeat-like_dom_sf"/>
</dbReference>
<reference evidence="16" key="1">
    <citation type="submission" date="2009-12" db="EMBL/GenBank/DDBJ databases">
        <title>Complete sequence of Treponema primitia strain ZAS-2.</title>
        <authorList>
            <person name="Tetu S.G."/>
            <person name="Matson E."/>
            <person name="Ren Q."/>
            <person name="Seshadri R."/>
            <person name="Elbourne L."/>
            <person name="Hassan K.A."/>
            <person name="Durkin A."/>
            <person name="Radune D."/>
            <person name="Mohamoud Y."/>
            <person name="Shay R."/>
            <person name="Jin S."/>
            <person name="Zhang X."/>
            <person name="Lucey K."/>
            <person name="Ballor N.R."/>
            <person name="Ottesen E."/>
            <person name="Rosenthal R."/>
            <person name="Allen A."/>
            <person name="Leadbetter J.R."/>
            <person name="Paulsen I.T."/>
        </authorList>
    </citation>
    <scope>NUCLEOTIDE SEQUENCE [LARGE SCALE GENOMIC DNA]</scope>
    <source>
        <strain evidence="16">ATCC BAA-887 / DSM 12427 / ZAS-2</strain>
    </source>
</reference>
<evidence type="ECO:0000256" key="12">
    <source>
        <dbReference type="SAM" id="SignalP"/>
    </source>
</evidence>
<dbReference type="Gene3D" id="3.40.50.2300">
    <property type="match status" value="1"/>
</dbReference>
<feature type="signal peptide" evidence="12">
    <location>
        <begin position="1"/>
        <end position="30"/>
    </location>
</feature>
<gene>
    <name evidence="15" type="ordered locus">TREPR_1256</name>
</gene>
<dbReference type="PROSITE" id="PS50109">
    <property type="entry name" value="HIS_KIN"/>
    <property type="match status" value="1"/>
</dbReference>
<dbReference type="InterPro" id="IPR004358">
    <property type="entry name" value="Sig_transdc_His_kin-like_C"/>
</dbReference>
<dbReference type="STRING" id="545694.TREPR_1256"/>
<keyword evidence="5" id="KW-0547">Nucleotide-binding</keyword>
<dbReference type="OrthoDB" id="9813394at2"/>
<evidence type="ECO:0000259" key="13">
    <source>
        <dbReference type="PROSITE" id="PS50109"/>
    </source>
</evidence>
<evidence type="ECO:0000313" key="15">
    <source>
        <dbReference type="EMBL" id="AEF85959.1"/>
    </source>
</evidence>
<dbReference type="GO" id="GO:0005524">
    <property type="term" value="F:ATP binding"/>
    <property type="evidence" value="ECO:0007669"/>
    <property type="project" value="UniProtKB-KW"/>
</dbReference>
<reference evidence="15 16" key="2">
    <citation type="journal article" date="2011" name="ISME J.">
        <title>RNA-seq reveals cooperative metabolic interactions between two termite-gut spirochete species in co-culture.</title>
        <authorList>
            <person name="Rosenthal A.Z."/>
            <person name="Matson E.G."/>
            <person name="Eldar A."/>
            <person name="Leadbetter J.R."/>
        </authorList>
    </citation>
    <scope>NUCLEOTIDE SEQUENCE [LARGE SCALE GENOMIC DNA]</scope>
    <source>
        <strain evidence="16">ATCC BAA-887 / DSM 12427 / ZAS-2</strain>
    </source>
</reference>